<dbReference type="AlphaFoldDB" id="A0A4R2LPP9"/>
<sequence>MGTITRGILGGFSGKVGTVVGSNWKGTSYMRALALKVKDANTEKQRYQRNKFIITHSFLKTMTPFIRFGYRGYAKRQSEYNAATSYVMKHAMADTKGTPVIDYDKVLLTRGTLTTAANPAAVIAENKASYTWKDNSGTGDAQATDRAMLLVYNKKKNEAVYDVDAAARSAGKAQLDLPAAWSGDALAVYIGFRSEDDRSVANSACLKNDAFSTGSEEQGGGQPGSESGGGENPLG</sequence>
<dbReference type="EMBL" id="SLXB01000001">
    <property type="protein sequence ID" value="TCO96258.1"/>
    <property type="molecule type" value="Genomic_DNA"/>
</dbReference>
<evidence type="ECO:0000313" key="2">
    <source>
        <dbReference type="EMBL" id="TCO96258.1"/>
    </source>
</evidence>
<protein>
    <submittedName>
        <fullName evidence="2">Uncharacterized protein</fullName>
    </submittedName>
</protein>
<evidence type="ECO:0000256" key="1">
    <source>
        <dbReference type="SAM" id="MobiDB-lite"/>
    </source>
</evidence>
<evidence type="ECO:0000313" key="3">
    <source>
        <dbReference type="Proteomes" id="UP000295600"/>
    </source>
</evidence>
<gene>
    <name evidence="2" type="ORF">EV202_10127</name>
</gene>
<reference evidence="2 3" key="1">
    <citation type="submission" date="2019-03" db="EMBL/GenBank/DDBJ databases">
        <title>Genomic Encyclopedia of Type Strains, Phase IV (KMG-IV): sequencing the most valuable type-strain genomes for metagenomic binning, comparative biology and taxonomic classification.</title>
        <authorList>
            <person name="Goeker M."/>
        </authorList>
    </citation>
    <scope>NUCLEOTIDE SEQUENCE [LARGE SCALE GENOMIC DNA]</scope>
    <source>
        <strain evidence="2 3">DSM 23917</strain>
    </source>
</reference>
<organism evidence="2 3">
    <name type="scientific">Prevotella heparinolytica</name>
    <dbReference type="NCBI Taxonomy" id="28113"/>
    <lineage>
        <taxon>Bacteria</taxon>
        <taxon>Pseudomonadati</taxon>
        <taxon>Bacteroidota</taxon>
        <taxon>Bacteroidia</taxon>
        <taxon>Bacteroidales</taxon>
        <taxon>Bacteroidaceae</taxon>
        <taxon>Bacteroides</taxon>
    </lineage>
</organism>
<comment type="caution">
    <text evidence="2">The sequence shown here is derived from an EMBL/GenBank/DDBJ whole genome shotgun (WGS) entry which is preliminary data.</text>
</comment>
<dbReference type="Proteomes" id="UP000295600">
    <property type="component" value="Unassembled WGS sequence"/>
</dbReference>
<proteinExistence type="predicted"/>
<dbReference type="RefSeq" id="WP_131924497.1">
    <property type="nucleotide sequence ID" value="NZ_SLXB01000001.1"/>
</dbReference>
<dbReference type="InterPro" id="IPR046233">
    <property type="entry name" value="DUF6266"/>
</dbReference>
<accession>A0A4R2LPP9</accession>
<feature type="region of interest" description="Disordered" evidence="1">
    <location>
        <begin position="210"/>
        <end position="235"/>
    </location>
</feature>
<dbReference type="Pfam" id="PF19781">
    <property type="entry name" value="DUF6266"/>
    <property type="match status" value="1"/>
</dbReference>
<feature type="compositionally biased region" description="Gly residues" evidence="1">
    <location>
        <begin position="217"/>
        <end position="235"/>
    </location>
</feature>
<name>A0A4R2LPP9_9BACE</name>